<keyword evidence="4 7" id="KW-1133">Transmembrane helix</keyword>
<feature type="transmembrane region" description="Helical" evidence="7">
    <location>
        <begin position="483"/>
        <end position="503"/>
    </location>
</feature>
<sequence length="841" mass="87007">MFRTALRTLRSHRLRFAMPALAVVLGVAFVTGSLLYGDSVRAAVNRAHSNSQPDASVSITADSSTADTAEAPALDDTLLRRLRALPSAGAARGVVEGRSFLVGSDGTLVGDLYQAAGVNYVPDDGGKDVRYPLTAGHGPRGATEIAVDRRTAERAGYRVGARVRVVVNGTARDARLVGVFTAHDSRVDSGGTLTAFDTATAQRHFAPTPNGYSTITLTAADGTSDAQLAEQAQKLLPSGLRAVTRADLESGAASEEDSDKLTTLLLSFAGVALFVSTFLVANTFTMLSAARAREHALLRAVGATRNHVMRMVLAEAALVGTAASAIGYGLGIGAANLLGSLFDASGAGSATVRAWSTKPLIAAFAVGIGVTVLAAYVPARRAAAVPPVAALRTVQPSSAASLRRRNTIGLIVTACGALLVAAAVGEPDLLFGAVPLLLVGLIVLTPLLALGITGLLRSPLTRLAGIRGKLAVENARRNPRRTAATATTLMVGLAMVTAVTVVVTSVNRFDEQEVDSSMTSDLRITAVDFGEIGEGTAARVRRLADAEAVTPVIHTYLDIPHTTSLDVTAVDPAAVERAASLSVREGSLDRLGHGIAVTEELATAHGWRLGSRVSGTFTDASARTPGTRTSLPVVAIYDGPDDLSPALVSDRALPRPTGAEDRPTISSVLVKAAPGRTAALREEIRRTLDNPALLVQDHADARADATARTAPFLNIMYAMLSVTVLIGVLGVVNTMGMAVFERVREIGLLRAIGLDRAGVGSVLRLESVTISLFGSALGVVAGTAIGAAAVLGQEVLPLVIPWDRAALFFVASAAIGVLASLWPGRQAARLPMLEAIGADTE</sequence>
<dbReference type="EMBL" id="LLZJ01000040">
    <property type="protein sequence ID" value="KUL65831.1"/>
    <property type="molecule type" value="Genomic_DNA"/>
</dbReference>
<dbReference type="AlphaFoldDB" id="A0A0X3X9K4"/>
<evidence type="ECO:0000256" key="6">
    <source>
        <dbReference type="ARBA" id="ARBA00038076"/>
    </source>
</evidence>
<feature type="domain" description="ABC3 transporter permease C-terminal" evidence="8">
    <location>
        <begin position="267"/>
        <end position="386"/>
    </location>
</feature>
<evidence type="ECO:0000256" key="2">
    <source>
        <dbReference type="ARBA" id="ARBA00022475"/>
    </source>
</evidence>
<feature type="transmembrane region" description="Helical" evidence="7">
    <location>
        <begin position="804"/>
        <end position="822"/>
    </location>
</feature>
<keyword evidence="3 7" id="KW-0812">Transmembrane</keyword>
<organism evidence="10 11">
    <name type="scientific">Streptomyces violaceusniger</name>
    <dbReference type="NCBI Taxonomy" id="68280"/>
    <lineage>
        <taxon>Bacteria</taxon>
        <taxon>Bacillati</taxon>
        <taxon>Actinomycetota</taxon>
        <taxon>Actinomycetes</taxon>
        <taxon>Kitasatosporales</taxon>
        <taxon>Streptomycetaceae</taxon>
        <taxon>Streptomyces</taxon>
        <taxon>Streptomyces violaceusniger group</taxon>
    </lineage>
</organism>
<comment type="similarity">
    <text evidence="6">Belongs to the ABC-4 integral membrane protein family.</text>
</comment>
<evidence type="ECO:0000256" key="5">
    <source>
        <dbReference type="ARBA" id="ARBA00023136"/>
    </source>
</evidence>
<feature type="domain" description="ABC3 transporter permease C-terminal" evidence="8">
    <location>
        <begin position="719"/>
        <end position="831"/>
    </location>
</feature>
<dbReference type="InterPro" id="IPR025857">
    <property type="entry name" value="MacB_PCD"/>
</dbReference>
<evidence type="ECO:0000259" key="9">
    <source>
        <dbReference type="Pfam" id="PF12704"/>
    </source>
</evidence>
<comment type="caution">
    <text evidence="10">The sequence shown here is derived from an EMBL/GenBank/DDBJ whole genome shotgun (WGS) entry which is preliminary data.</text>
</comment>
<dbReference type="Pfam" id="PF02687">
    <property type="entry name" value="FtsX"/>
    <property type="match status" value="2"/>
</dbReference>
<dbReference type="Pfam" id="PF12704">
    <property type="entry name" value="MacB_PCD"/>
    <property type="match status" value="2"/>
</dbReference>
<keyword evidence="2" id="KW-1003">Cell membrane</keyword>
<evidence type="ECO:0000256" key="7">
    <source>
        <dbReference type="SAM" id="Phobius"/>
    </source>
</evidence>
<dbReference type="GO" id="GO:0022857">
    <property type="term" value="F:transmembrane transporter activity"/>
    <property type="evidence" value="ECO:0007669"/>
    <property type="project" value="TreeGrafter"/>
</dbReference>
<proteinExistence type="inferred from homology"/>
<comment type="subcellular location">
    <subcellularLocation>
        <location evidence="1">Cell membrane</location>
        <topology evidence="1">Multi-pass membrane protein</topology>
    </subcellularLocation>
</comment>
<name>A0A0X3X9K4_STRVO</name>
<evidence type="ECO:0000256" key="1">
    <source>
        <dbReference type="ARBA" id="ARBA00004651"/>
    </source>
</evidence>
<feature type="domain" description="MacB-like periplasmic core" evidence="9">
    <location>
        <begin position="482"/>
        <end position="686"/>
    </location>
</feature>
<dbReference type="PANTHER" id="PTHR30572:SF4">
    <property type="entry name" value="ABC TRANSPORTER PERMEASE YTRF"/>
    <property type="match status" value="1"/>
</dbReference>
<protein>
    <submittedName>
        <fullName evidence="10">ABC transporter permease</fullName>
    </submittedName>
</protein>
<gene>
    <name evidence="10" type="ORF">ADL28_05610</name>
</gene>
<evidence type="ECO:0000313" key="11">
    <source>
        <dbReference type="Proteomes" id="UP000053413"/>
    </source>
</evidence>
<evidence type="ECO:0000259" key="8">
    <source>
        <dbReference type="Pfam" id="PF02687"/>
    </source>
</evidence>
<accession>A0A0X3X9K4</accession>
<dbReference type="PANTHER" id="PTHR30572">
    <property type="entry name" value="MEMBRANE COMPONENT OF TRANSPORTER-RELATED"/>
    <property type="match status" value="1"/>
</dbReference>
<feature type="transmembrane region" description="Helical" evidence="7">
    <location>
        <begin position="407"/>
        <end position="424"/>
    </location>
</feature>
<feature type="transmembrane region" description="Helical" evidence="7">
    <location>
        <begin position="359"/>
        <end position="377"/>
    </location>
</feature>
<feature type="transmembrane region" description="Helical" evidence="7">
    <location>
        <begin position="770"/>
        <end position="792"/>
    </location>
</feature>
<feature type="domain" description="MacB-like periplasmic core" evidence="9">
    <location>
        <begin position="20"/>
        <end position="234"/>
    </location>
</feature>
<feature type="transmembrane region" description="Helical" evidence="7">
    <location>
        <begin position="430"/>
        <end position="456"/>
    </location>
</feature>
<evidence type="ECO:0000313" key="10">
    <source>
        <dbReference type="EMBL" id="KUL65831.1"/>
    </source>
</evidence>
<keyword evidence="5 7" id="KW-0472">Membrane</keyword>
<dbReference type="OrthoDB" id="9780560at2"/>
<reference evidence="11" key="1">
    <citation type="submission" date="2015-10" db="EMBL/GenBank/DDBJ databases">
        <authorList>
            <person name="Ju K.-S."/>
            <person name="Doroghazi J.R."/>
            <person name="Metcalf W.W."/>
        </authorList>
    </citation>
    <scope>NUCLEOTIDE SEQUENCE [LARGE SCALE GENOMIC DNA]</scope>
    <source>
        <strain evidence="11">NRRL F-8817</strain>
    </source>
</reference>
<feature type="transmembrane region" description="Helical" evidence="7">
    <location>
        <begin position="264"/>
        <end position="290"/>
    </location>
</feature>
<feature type="transmembrane region" description="Helical" evidence="7">
    <location>
        <begin position="715"/>
        <end position="740"/>
    </location>
</feature>
<dbReference type="GO" id="GO:0005886">
    <property type="term" value="C:plasma membrane"/>
    <property type="evidence" value="ECO:0007669"/>
    <property type="project" value="UniProtKB-SubCell"/>
</dbReference>
<feature type="transmembrane region" description="Helical" evidence="7">
    <location>
        <begin position="311"/>
        <end position="339"/>
    </location>
</feature>
<dbReference type="InterPro" id="IPR003838">
    <property type="entry name" value="ABC3_permease_C"/>
</dbReference>
<evidence type="ECO:0000256" key="3">
    <source>
        <dbReference type="ARBA" id="ARBA00022692"/>
    </source>
</evidence>
<dbReference type="InterPro" id="IPR050250">
    <property type="entry name" value="Macrolide_Exporter_MacB"/>
</dbReference>
<dbReference type="RefSeq" id="WP_059142597.1">
    <property type="nucleotide sequence ID" value="NZ_LLZJ01000040.1"/>
</dbReference>
<dbReference type="Proteomes" id="UP000053413">
    <property type="component" value="Unassembled WGS sequence"/>
</dbReference>
<evidence type="ECO:0000256" key="4">
    <source>
        <dbReference type="ARBA" id="ARBA00022989"/>
    </source>
</evidence>